<sequence length="139" mass="14245">MLGRSGRGEARRGSDAALLNLTAAVDGLFRRARRISPKSVHHKDAGKVAARLAEALGGGAGAGECGARSGAALAELARACLHAELHKVTRAINNASLYLDSLSFSTTLSSSVNAFLPALRGNSSSNLTASSEREVTVCA</sequence>
<dbReference type="AlphaFoldDB" id="A0A194PFL6"/>
<protein>
    <submittedName>
        <fullName evidence="1">Uncharacterized protein</fullName>
    </submittedName>
</protein>
<gene>
    <name evidence="1" type="ORF">RR46_13298</name>
</gene>
<evidence type="ECO:0000313" key="1">
    <source>
        <dbReference type="EMBL" id="KPI92077.1"/>
    </source>
</evidence>
<reference evidence="1 2" key="1">
    <citation type="journal article" date="2015" name="Nat. Commun.">
        <title>Outbred genome sequencing and CRISPR/Cas9 gene editing in butterflies.</title>
        <authorList>
            <person name="Li X."/>
            <person name="Fan D."/>
            <person name="Zhang W."/>
            <person name="Liu G."/>
            <person name="Zhang L."/>
            <person name="Zhao L."/>
            <person name="Fang X."/>
            <person name="Chen L."/>
            <person name="Dong Y."/>
            <person name="Chen Y."/>
            <person name="Ding Y."/>
            <person name="Zhao R."/>
            <person name="Feng M."/>
            <person name="Zhu Y."/>
            <person name="Feng Y."/>
            <person name="Jiang X."/>
            <person name="Zhu D."/>
            <person name="Xiang H."/>
            <person name="Feng X."/>
            <person name="Li S."/>
            <person name="Wang J."/>
            <person name="Zhang G."/>
            <person name="Kronforst M.R."/>
            <person name="Wang W."/>
        </authorList>
    </citation>
    <scope>NUCLEOTIDE SEQUENCE [LARGE SCALE GENOMIC DNA]</scope>
    <source>
        <strain evidence="1">Ya'a_city_454_Px</strain>
        <tissue evidence="1">Whole body</tissue>
    </source>
</reference>
<evidence type="ECO:0000313" key="2">
    <source>
        <dbReference type="Proteomes" id="UP000053268"/>
    </source>
</evidence>
<keyword evidence="2" id="KW-1185">Reference proteome</keyword>
<accession>A0A194PFL6</accession>
<dbReference type="EMBL" id="KQ459604">
    <property type="protein sequence ID" value="KPI92077.1"/>
    <property type="molecule type" value="Genomic_DNA"/>
</dbReference>
<name>A0A194PFL6_PAPXU</name>
<organism evidence="1 2">
    <name type="scientific">Papilio xuthus</name>
    <name type="common">Asian swallowtail butterfly</name>
    <dbReference type="NCBI Taxonomy" id="66420"/>
    <lineage>
        <taxon>Eukaryota</taxon>
        <taxon>Metazoa</taxon>
        <taxon>Ecdysozoa</taxon>
        <taxon>Arthropoda</taxon>
        <taxon>Hexapoda</taxon>
        <taxon>Insecta</taxon>
        <taxon>Pterygota</taxon>
        <taxon>Neoptera</taxon>
        <taxon>Endopterygota</taxon>
        <taxon>Lepidoptera</taxon>
        <taxon>Glossata</taxon>
        <taxon>Ditrysia</taxon>
        <taxon>Papilionoidea</taxon>
        <taxon>Papilionidae</taxon>
        <taxon>Papilioninae</taxon>
        <taxon>Papilio</taxon>
    </lineage>
</organism>
<proteinExistence type="predicted"/>
<dbReference type="Proteomes" id="UP000053268">
    <property type="component" value="Unassembled WGS sequence"/>
</dbReference>